<dbReference type="InterPro" id="IPR029063">
    <property type="entry name" value="SAM-dependent_MTases_sf"/>
</dbReference>
<evidence type="ECO:0008006" key="3">
    <source>
        <dbReference type="Google" id="ProtNLM"/>
    </source>
</evidence>
<keyword evidence="2" id="KW-1185">Reference proteome</keyword>
<protein>
    <recommendedName>
        <fullName evidence="3">Class I SAM-dependent methyltransferase</fullName>
    </recommendedName>
</protein>
<evidence type="ECO:0000313" key="1">
    <source>
        <dbReference type="EMBL" id="QOW21264.1"/>
    </source>
</evidence>
<organism evidence="1 2">
    <name type="scientific">Novilysobacter avium</name>
    <dbReference type="NCBI Taxonomy" id="2781023"/>
    <lineage>
        <taxon>Bacteria</taxon>
        <taxon>Pseudomonadati</taxon>
        <taxon>Pseudomonadota</taxon>
        <taxon>Gammaproteobacteria</taxon>
        <taxon>Lysobacterales</taxon>
        <taxon>Lysobacteraceae</taxon>
        <taxon>Novilysobacter</taxon>
    </lineage>
</organism>
<dbReference type="Proteomes" id="UP000593932">
    <property type="component" value="Chromosome"/>
</dbReference>
<dbReference type="Gene3D" id="3.40.50.150">
    <property type="entry name" value="Vaccinia Virus protein VP39"/>
    <property type="match status" value="1"/>
</dbReference>
<reference evidence="1 2" key="1">
    <citation type="submission" date="2020-10" db="EMBL/GenBank/DDBJ databases">
        <title>complete genome sequencing of Lysobacter sp. H23M41.</title>
        <authorList>
            <person name="Bae J.-W."/>
            <person name="Lee S.-Y."/>
        </authorList>
    </citation>
    <scope>NUCLEOTIDE SEQUENCE [LARGE SCALE GENOMIC DNA]</scope>
    <source>
        <strain evidence="1 2">H23M41</strain>
    </source>
</reference>
<dbReference type="SUPFAM" id="SSF53335">
    <property type="entry name" value="S-adenosyl-L-methionine-dependent methyltransferases"/>
    <property type="match status" value="1"/>
</dbReference>
<dbReference type="EMBL" id="CP063657">
    <property type="protein sequence ID" value="QOW21264.1"/>
    <property type="molecule type" value="Genomic_DNA"/>
</dbReference>
<gene>
    <name evidence="1" type="ORF">INQ42_08215</name>
</gene>
<accession>A0A7S6UJ90</accession>
<sequence length="230" mass="25161">MQTFVRKVVRQVRIDGVFGVAAKVPLWLRGIREAKLDRELGINTTGQVDVADSAASAPDCAHLSNAVFYAPLAFPKFHRLIRAAQPFDAAGYTFIDYGAGKGRALVLAARLGFPRIVGIELFASLHADGLANITAFAARDPRAGSIELLCMDAAVYRPPPGNLFCYFYNPFDAVVIRKVLTALQAAHEAAPRRIIVAYSNPVHAAVFDGARFLRLHHREEGLRIYANDES</sequence>
<proteinExistence type="predicted"/>
<name>A0A7S6UJ90_9GAMM</name>
<evidence type="ECO:0000313" key="2">
    <source>
        <dbReference type="Proteomes" id="UP000593932"/>
    </source>
</evidence>
<dbReference type="RefSeq" id="WP_194033847.1">
    <property type="nucleotide sequence ID" value="NZ_CP063657.1"/>
</dbReference>